<dbReference type="RefSeq" id="WP_319952769.1">
    <property type="nucleotide sequence ID" value="NZ_JAXAVX010000001.1"/>
</dbReference>
<feature type="transmembrane region" description="Helical" evidence="1">
    <location>
        <begin position="215"/>
        <end position="236"/>
    </location>
</feature>
<dbReference type="EMBL" id="JAXAVX010000001">
    <property type="protein sequence ID" value="MDX8150624.1"/>
    <property type="molecule type" value="Genomic_DNA"/>
</dbReference>
<dbReference type="Proteomes" id="UP001277761">
    <property type="component" value="Unassembled WGS sequence"/>
</dbReference>
<gene>
    <name evidence="2" type="ORF">SK069_03380</name>
</gene>
<keyword evidence="1" id="KW-0812">Transmembrane</keyword>
<proteinExistence type="predicted"/>
<reference evidence="2 3" key="1">
    <citation type="submission" date="2023-11" db="EMBL/GenBank/DDBJ databases">
        <authorList>
            <person name="Xu M."/>
            <person name="Jiang T."/>
        </authorList>
    </citation>
    <scope>NUCLEOTIDE SEQUENCE [LARGE SCALE GENOMIC DNA]</scope>
    <source>
        <strain evidence="2 3">SD</strain>
    </source>
</reference>
<evidence type="ECO:0000313" key="2">
    <source>
        <dbReference type="EMBL" id="MDX8150624.1"/>
    </source>
</evidence>
<organism evidence="2 3">
    <name type="scientific">Patulibacter brassicae</name>
    <dbReference type="NCBI Taxonomy" id="1705717"/>
    <lineage>
        <taxon>Bacteria</taxon>
        <taxon>Bacillati</taxon>
        <taxon>Actinomycetota</taxon>
        <taxon>Thermoleophilia</taxon>
        <taxon>Solirubrobacterales</taxon>
        <taxon>Patulibacteraceae</taxon>
        <taxon>Patulibacter</taxon>
    </lineage>
</organism>
<keyword evidence="1" id="KW-1133">Transmembrane helix</keyword>
<keyword evidence="3" id="KW-1185">Reference proteome</keyword>
<name>A0ABU4VFQ0_9ACTN</name>
<keyword evidence="1" id="KW-0472">Membrane</keyword>
<evidence type="ECO:0008006" key="4">
    <source>
        <dbReference type="Google" id="ProtNLM"/>
    </source>
</evidence>
<sequence length="238" mass="24583">MPRVLVLALVAVELCCIYLLGRRVLDRLVARAVAGSRARRWCTWAFLAPGVALHEGAHALAATALLGRVTRFVPFAPRPMAGGGVLLGEVRYRTSPLPVLGGAPGRAAIGLAPLVVVPVVVYVLGCVLVTGVAVGDDPAELARGLVDRGPDVGSLLWLLLALSAGIGLLPSPTDHRDLPQALALLAAVALAWLAWRGGLDRAEGQQLLTDALGPATFVAQLLAPAAAVALVGALLLRR</sequence>
<comment type="caution">
    <text evidence="2">The sequence shown here is derived from an EMBL/GenBank/DDBJ whole genome shotgun (WGS) entry which is preliminary data.</text>
</comment>
<feature type="transmembrane region" description="Helical" evidence="1">
    <location>
        <begin position="154"/>
        <end position="171"/>
    </location>
</feature>
<feature type="transmembrane region" description="Helical" evidence="1">
    <location>
        <begin position="111"/>
        <end position="134"/>
    </location>
</feature>
<evidence type="ECO:0000313" key="3">
    <source>
        <dbReference type="Proteomes" id="UP001277761"/>
    </source>
</evidence>
<accession>A0ABU4VFQ0</accession>
<protein>
    <recommendedName>
        <fullName evidence="4">M50 family metallopeptidase</fullName>
    </recommendedName>
</protein>
<evidence type="ECO:0000256" key="1">
    <source>
        <dbReference type="SAM" id="Phobius"/>
    </source>
</evidence>
<feature type="transmembrane region" description="Helical" evidence="1">
    <location>
        <begin position="178"/>
        <end position="195"/>
    </location>
</feature>
<feature type="transmembrane region" description="Helical" evidence="1">
    <location>
        <begin position="6"/>
        <end position="21"/>
    </location>
</feature>